<reference evidence="3" key="1">
    <citation type="journal article" date="2020" name="Fungal Divers.">
        <title>Resolving the Mortierellaceae phylogeny through synthesis of multi-gene phylogenetics and phylogenomics.</title>
        <authorList>
            <person name="Vandepol N."/>
            <person name="Liber J."/>
            <person name="Desiro A."/>
            <person name="Na H."/>
            <person name="Kennedy M."/>
            <person name="Barry K."/>
            <person name="Grigoriev I.V."/>
            <person name="Miller A.N."/>
            <person name="O'Donnell K."/>
            <person name="Stajich J.E."/>
            <person name="Bonito G."/>
        </authorList>
    </citation>
    <scope>NUCLEOTIDE SEQUENCE</scope>
    <source>
        <strain evidence="3">REB-010B</strain>
    </source>
</reference>
<evidence type="ECO:0000313" key="4">
    <source>
        <dbReference type="Proteomes" id="UP000738325"/>
    </source>
</evidence>
<dbReference type="SMART" id="SM00582">
    <property type="entry name" value="RPR"/>
    <property type="match status" value="1"/>
</dbReference>
<dbReference type="OrthoDB" id="21266at2759"/>
<accession>A0A9P6V040</accession>
<dbReference type="PANTHER" id="PTHR28291:SF1">
    <property type="entry name" value="CTD KINASE SUBUNIT GAMMA"/>
    <property type="match status" value="1"/>
</dbReference>
<dbReference type="InterPro" id="IPR024637">
    <property type="entry name" value="Ctk3_C"/>
</dbReference>
<dbReference type="InterPro" id="IPR008942">
    <property type="entry name" value="ENTH_VHS"/>
</dbReference>
<dbReference type="PROSITE" id="PS51391">
    <property type="entry name" value="CID"/>
    <property type="match status" value="1"/>
</dbReference>
<name>A0A9P6V040_9FUNG</name>
<evidence type="ECO:0000259" key="2">
    <source>
        <dbReference type="PROSITE" id="PS51391"/>
    </source>
</evidence>
<feature type="region of interest" description="Disordered" evidence="1">
    <location>
        <begin position="324"/>
        <end position="372"/>
    </location>
</feature>
<dbReference type="InterPro" id="IPR042326">
    <property type="entry name" value="Ctk3"/>
</dbReference>
<proteinExistence type="predicted"/>
<evidence type="ECO:0000256" key="1">
    <source>
        <dbReference type="SAM" id="MobiDB-lite"/>
    </source>
</evidence>
<dbReference type="EMBL" id="JAAAIP010000022">
    <property type="protein sequence ID" value="KAG0329104.1"/>
    <property type="molecule type" value="Genomic_DNA"/>
</dbReference>
<feature type="compositionally biased region" description="Low complexity" evidence="1">
    <location>
        <begin position="362"/>
        <end position="372"/>
    </location>
</feature>
<dbReference type="Gene3D" id="1.25.40.90">
    <property type="match status" value="1"/>
</dbReference>
<dbReference type="GO" id="GO:0032786">
    <property type="term" value="P:positive regulation of DNA-templated transcription, elongation"/>
    <property type="evidence" value="ECO:0007669"/>
    <property type="project" value="InterPro"/>
</dbReference>
<sequence length="372" mass="41690">MEVDPFEARLEFLGLLGKLNASQNSIQKVGNFAMRNKNLYEDLYSCIIEQLEQTPSINARMNIFYVLDSVCHQSQKSGFSGYMELIQKNLPKIIECVAPSGPKGNVNVAGTKKILESWRVKKLFPESAIDKVEKPLSARELGANAPTATDTGLTKDDILRRMDEDRERHKRIREEIWIRPSDEDSAAEFKQNWDEVSDLDDNDYENMETENEHYLPGYPWMLEFDRFLPSPAILKSKAVTEPGVEPSMDSSAFATKRLTSPEGTVSVSSSTAPHPDSTASSHPSYHQMTRENGHSLSRPQTHLQHTPHQQQYHYYDASIPAVPAADAPSARQSVTSPPSTYHSHSRPHYRERTGSNSGGSYGAYANGYGDHS</sequence>
<feature type="compositionally biased region" description="Polar residues" evidence="1">
    <location>
        <begin position="330"/>
        <end position="342"/>
    </location>
</feature>
<gene>
    <name evidence="3" type="ORF">BGZ99_003488</name>
</gene>
<dbReference type="SUPFAM" id="SSF48464">
    <property type="entry name" value="ENTH/VHS domain"/>
    <property type="match status" value="1"/>
</dbReference>
<dbReference type="Pfam" id="PF12243">
    <property type="entry name" value="CTK3"/>
    <property type="match status" value="1"/>
</dbReference>
<dbReference type="PANTHER" id="PTHR28291">
    <property type="entry name" value="CTD KINASE SUBUNIT GAMMA"/>
    <property type="match status" value="1"/>
</dbReference>
<feature type="domain" description="CID" evidence="2">
    <location>
        <begin position="4"/>
        <end position="140"/>
    </location>
</feature>
<evidence type="ECO:0000313" key="3">
    <source>
        <dbReference type="EMBL" id="KAG0329104.1"/>
    </source>
</evidence>
<dbReference type="GO" id="GO:0045943">
    <property type="term" value="P:positive regulation of transcription by RNA polymerase I"/>
    <property type="evidence" value="ECO:0007669"/>
    <property type="project" value="TreeGrafter"/>
</dbReference>
<dbReference type="AlphaFoldDB" id="A0A9P6V040"/>
<organism evidence="3 4">
    <name type="scientific">Dissophora globulifera</name>
    <dbReference type="NCBI Taxonomy" id="979702"/>
    <lineage>
        <taxon>Eukaryota</taxon>
        <taxon>Fungi</taxon>
        <taxon>Fungi incertae sedis</taxon>
        <taxon>Mucoromycota</taxon>
        <taxon>Mortierellomycotina</taxon>
        <taxon>Mortierellomycetes</taxon>
        <taxon>Mortierellales</taxon>
        <taxon>Mortierellaceae</taxon>
        <taxon>Dissophora</taxon>
    </lineage>
</organism>
<dbReference type="Proteomes" id="UP000738325">
    <property type="component" value="Unassembled WGS sequence"/>
</dbReference>
<dbReference type="GO" id="GO:0070692">
    <property type="term" value="C:CTDK-1 complex"/>
    <property type="evidence" value="ECO:0007669"/>
    <property type="project" value="InterPro"/>
</dbReference>
<dbReference type="InterPro" id="IPR006569">
    <property type="entry name" value="CID_dom"/>
</dbReference>
<feature type="region of interest" description="Disordered" evidence="1">
    <location>
        <begin position="258"/>
        <end position="310"/>
    </location>
</feature>
<feature type="compositionally biased region" description="Low complexity" evidence="1">
    <location>
        <begin position="299"/>
        <end position="310"/>
    </location>
</feature>
<keyword evidence="4" id="KW-1185">Reference proteome</keyword>
<comment type="caution">
    <text evidence="3">The sequence shown here is derived from an EMBL/GenBank/DDBJ whole genome shotgun (WGS) entry which is preliminary data.</text>
</comment>
<protein>
    <recommendedName>
        <fullName evidence="2">CID domain-containing protein</fullName>
    </recommendedName>
</protein>
<dbReference type="InterPro" id="IPR024638">
    <property type="entry name" value="Ctk3_N"/>
</dbReference>
<feature type="compositionally biased region" description="Polar residues" evidence="1">
    <location>
        <begin position="258"/>
        <end position="287"/>
    </location>
</feature>
<dbReference type="Pfam" id="PF12350">
    <property type="entry name" value="CTK3_C"/>
    <property type="match status" value="1"/>
</dbReference>